<feature type="region of interest" description="Disordered" evidence="1">
    <location>
        <begin position="34"/>
        <end position="110"/>
    </location>
</feature>
<accession>A0ABX1LZ09</accession>
<evidence type="ECO:0000313" key="2">
    <source>
        <dbReference type="EMBL" id="NMF61447.1"/>
    </source>
</evidence>
<feature type="compositionally biased region" description="Gly residues" evidence="1">
    <location>
        <begin position="83"/>
        <end position="95"/>
    </location>
</feature>
<sequence>MATDNNNNGDLGSVLQQSPWGRLSEVTSTENVLQGFGNATGGGSIGGAPSGAGGGSPFTNFGNPNASGSPLTGGSNPWAAIGTSGGSAPSGGGGTDVLTGAPSGGSAGGFSGGSQGGIDFASATNSLSFQNRILIDQYVANGPTTESTDVLSWQLTNNVVNQVSGLGSTSPVNGGGSTDGFDVNSIPSGGGGSIGGFGGGNQFGGFDPNSIGGFGGGSGGFDVSSIGSFGGGNQFGGGAIPFA</sequence>
<organism evidence="2 3">
    <name type="scientific">Brasilonema octagenarum UFV-OR1</name>
    <dbReference type="NCBI Taxonomy" id="417115"/>
    <lineage>
        <taxon>Bacteria</taxon>
        <taxon>Bacillati</taxon>
        <taxon>Cyanobacteriota</taxon>
        <taxon>Cyanophyceae</taxon>
        <taxon>Nostocales</taxon>
        <taxon>Scytonemataceae</taxon>
        <taxon>Brasilonema</taxon>
        <taxon>Octagenarum group</taxon>
    </lineage>
</organism>
<proteinExistence type="predicted"/>
<evidence type="ECO:0008006" key="4">
    <source>
        <dbReference type="Google" id="ProtNLM"/>
    </source>
</evidence>
<dbReference type="Proteomes" id="UP000762253">
    <property type="component" value="Unassembled WGS sequence"/>
</dbReference>
<dbReference type="RefSeq" id="WP_169263036.1">
    <property type="nucleotide sequence ID" value="NZ_QMEC01000003.1"/>
</dbReference>
<feature type="compositionally biased region" description="Gly residues" evidence="1">
    <location>
        <begin position="38"/>
        <end position="56"/>
    </location>
</feature>
<name>A0ABX1LZ09_9CYAN</name>
<gene>
    <name evidence="2" type="ORF">DP115_01040</name>
</gene>
<evidence type="ECO:0000313" key="3">
    <source>
        <dbReference type="Proteomes" id="UP000762253"/>
    </source>
</evidence>
<dbReference type="EMBL" id="QMEC01000003">
    <property type="protein sequence ID" value="NMF61447.1"/>
    <property type="molecule type" value="Genomic_DNA"/>
</dbReference>
<reference evidence="2 3" key="1">
    <citation type="submission" date="2018-06" db="EMBL/GenBank/DDBJ databases">
        <title>Comparative genomics of Brasilonema spp. strains.</title>
        <authorList>
            <person name="Alvarenga D.O."/>
            <person name="Fiore M.F."/>
            <person name="Varani A.M."/>
        </authorList>
    </citation>
    <scope>NUCLEOTIDE SEQUENCE [LARGE SCALE GENOMIC DNA]</scope>
    <source>
        <strain evidence="2 3">UFV-OR1</strain>
    </source>
</reference>
<protein>
    <recommendedName>
        <fullName evidence="4">PE-PGRS family protein</fullName>
    </recommendedName>
</protein>
<feature type="region of interest" description="Disordered" evidence="1">
    <location>
        <begin position="1"/>
        <end position="20"/>
    </location>
</feature>
<evidence type="ECO:0000256" key="1">
    <source>
        <dbReference type="SAM" id="MobiDB-lite"/>
    </source>
</evidence>
<keyword evidence="3" id="KW-1185">Reference proteome</keyword>
<comment type="caution">
    <text evidence="2">The sequence shown here is derived from an EMBL/GenBank/DDBJ whole genome shotgun (WGS) entry which is preliminary data.</text>
</comment>
<feature type="compositionally biased region" description="Polar residues" evidence="1">
    <location>
        <begin position="57"/>
        <end position="75"/>
    </location>
</feature>